<evidence type="ECO:0000256" key="4">
    <source>
        <dbReference type="ARBA" id="ARBA00023315"/>
    </source>
</evidence>
<dbReference type="UniPathway" id="UPA00538">
    <property type="reaction ID" value="UER00592"/>
</dbReference>
<dbReference type="OMA" id="TEEPMWY"/>
<evidence type="ECO:0000256" key="2">
    <source>
        <dbReference type="ARBA" id="ARBA00007907"/>
    </source>
</evidence>
<evidence type="ECO:0000256" key="9">
    <source>
        <dbReference type="SAM" id="MobiDB-lite"/>
    </source>
</evidence>
<comment type="similarity">
    <text evidence="2 5">Belongs to the LipB family.</text>
</comment>
<dbReference type="STRING" id="1450538.A0A2V5GZX5"/>
<dbReference type="FunFam" id="3.30.930.10:FF:000108">
    <property type="entry name" value="Octanoyltransferase"/>
    <property type="match status" value="1"/>
</dbReference>
<dbReference type="PANTHER" id="PTHR10993:SF7">
    <property type="entry name" value="LIPOYLTRANSFERASE 2, MITOCHONDRIAL-RELATED"/>
    <property type="match status" value="1"/>
</dbReference>
<keyword evidence="4 5" id="KW-0012">Acyltransferase</keyword>
<dbReference type="EC" id="2.3.1.181" evidence="5"/>
<dbReference type="PROSITE" id="PS51733">
    <property type="entry name" value="BPL_LPL_CATALYTIC"/>
    <property type="match status" value="1"/>
</dbReference>
<dbReference type="Pfam" id="PF21948">
    <property type="entry name" value="LplA-B_cat"/>
    <property type="match status" value="1"/>
</dbReference>
<dbReference type="InterPro" id="IPR045864">
    <property type="entry name" value="aa-tRNA-synth_II/BPL/LPL"/>
</dbReference>
<comment type="function">
    <text evidence="5">Catalyzes the transfer of endogenously produced octanoic acid from octanoyl-acyl-carrier-protein onto the lipoyl domains of lipoate-dependent enzymes. Lipoyl-ACP can also act as a substrate although octanoyl-ACP is likely to be the physiological substrate.</text>
</comment>
<dbReference type="PROSITE" id="PS01313">
    <property type="entry name" value="LIPB"/>
    <property type="match status" value="1"/>
</dbReference>
<keyword evidence="3 5" id="KW-0808">Transferase</keyword>
<dbReference type="EMBL" id="KZ825160">
    <property type="protein sequence ID" value="PYI17098.1"/>
    <property type="molecule type" value="Genomic_DNA"/>
</dbReference>
<dbReference type="Proteomes" id="UP000249829">
    <property type="component" value="Unassembled WGS sequence"/>
</dbReference>
<accession>A0A2V5GZX5</accession>
<feature type="binding site" evidence="7">
    <location>
        <begin position="240"/>
        <end position="242"/>
    </location>
    <ligand>
        <name>substrate</name>
    </ligand>
</feature>
<evidence type="ECO:0000259" key="10">
    <source>
        <dbReference type="PROSITE" id="PS51733"/>
    </source>
</evidence>
<dbReference type="InterPro" id="IPR000544">
    <property type="entry name" value="Octanoyltransferase"/>
</dbReference>
<sequence>MRLAHIHYPDLTSFTRISHLQQTLTTRLLTHKKALSAANDTASPLPPPPDPTIITFTPHPVYTTGRRDLPPSNTSPRDTTAAATPSPSPSTSNESQSHTTLSLPPPLEQIRSLLIPPTPYPSSQDQPPGKAEYHPTLRGGQTTYHGPGQMVAYTILDLRRLGLTPRCHIRLLENSVIDVLASYGVRGLVTEDPGVWVQPPSSPSPLPSQYGNGDDTAAQQLPHKITAVGVHLRRNISSFGIGFNVTQEPMWWFRQIVACGLEGREATSLAGLGVQADIPAVAGRFVQAFVRRVNRDFAAQGGKGKGEGIEEVYSVSEEDLLRE</sequence>
<feature type="region of interest" description="Disordered" evidence="9">
    <location>
        <begin position="38"/>
        <end position="146"/>
    </location>
</feature>
<evidence type="ECO:0000256" key="5">
    <source>
        <dbReference type="PIRNR" id="PIRNR016262"/>
    </source>
</evidence>
<dbReference type="InterPro" id="IPR020605">
    <property type="entry name" value="Octanoyltransferase_CS"/>
</dbReference>
<comment type="pathway">
    <text evidence="1 5">Protein modification; protein lipoylation via endogenous pathway; protein N(6)-(lipoyl)lysine from octanoyl-[acyl-carrier-protein]: step 1/2.</text>
</comment>
<feature type="binding site" evidence="7">
    <location>
        <begin position="138"/>
        <end position="145"/>
    </location>
    <ligand>
        <name>substrate</name>
    </ligand>
</feature>
<reference evidence="11 12" key="1">
    <citation type="submission" date="2018-02" db="EMBL/GenBank/DDBJ databases">
        <title>The genomes of Aspergillus section Nigri reveals drivers in fungal speciation.</title>
        <authorList>
            <consortium name="DOE Joint Genome Institute"/>
            <person name="Vesth T.C."/>
            <person name="Nybo J."/>
            <person name="Theobald S."/>
            <person name="Brandl J."/>
            <person name="Frisvad J.C."/>
            <person name="Nielsen K.F."/>
            <person name="Lyhne E.K."/>
            <person name="Kogle M.E."/>
            <person name="Kuo A."/>
            <person name="Riley R."/>
            <person name="Clum A."/>
            <person name="Nolan M."/>
            <person name="Lipzen A."/>
            <person name="Salamov A."/>
            <person name="Henrissat B."/>
            <person name="Wiebenga A."/>
            <person name="De vries R.P."/>
            <person name="Grigoriev I.V."/>
            <person name="Mortensen U.H."/>
            <person name="Andersen M.R."/>
            <person name="Baker S.E."/>
        </authorList>
    </citation>
    <scope>NUCLEOTIDE SEQUENCE [LARGE SCALE GENOMIC DNA]</scope>
    <source>
        <strain evidence="11 12">CBS 115571</strain>
    </source>
</reference>
<feature type="binding site" evidence="7">
    <location>
        <begin position="227"/>
        <end position="229"/>
    </location>
    <ligand>
        <name>substrate</name>
    </ligand>
</feature>
<name>A0A2V5GZX5_ASPV1</name>
<feature type="active site" description="Acyl-thioester intermediate" evidence="6">
    <location>
        <position position="259"/>
    </location>
</feature>
<evidence type="ECO:0000256" key="7">
    <source>
        <dbReference type="PIRSR" id="PIRSR016262-2"/>
    </source>
</evidence>
<dbReference type="AlphaFoldDB" id="A0A2V5GZX5"/>
<dbReference type="PANTHER" id="PTHR10993">
    <property type="entry name" value="OCTANOYLTRANSFERASE"/>
    <property type="match status" value="1"/>
</dbReference>
<comment type="catalytic activity">
    <reaction evidence="5">
        <text>octanoyl-[ACP] + L-lysyl-[protein] = N(6)-octanoyl-L-lysyl-[protein] + holo-[ACP] + H(+)</text>
        <dbReference type="Rhea" id="RHEA:17665"/>
        <dbReference type="Rhea" id="RHEA-COMP:9636"/>
        <dbReference type="Rhea" id="RHEA-COMP:9685"/>
        <dbReference type="Rhea" id="RHEA-COMP:9752"/>
        <dbReference type="Rhea" id="RHEA-COMP:9928"/>
        <dbReference type="ChEBI" id="CHEBI:15378"/>
        <dbReference type="ChEBI" id="CHEBI:29969"/>
        <dbReference type="ChEBI" id="CHEBI:64479"/>
        <dbReference type="ChEBI" id="CHEBI:78463"/>
        <dbReference type="ChEBI" id="CHEBI:78809"/>
        <dbReference type="EC" id="2.3.1.181"/>
    </reaction>
</comment>
<organism evidence="11 12">
    <name type="scientific">Aspergillus violaceofuscus (strain CBS 115571)</name>
    <dbReference type="NCBI Taxonomy" id="1450538"/>
    <lineage>
        <taxon>Eukaryota</taxon>
        <taxon>Fungi</taxon>
        <taxon>Dikarya</taxon>
        <taxon>Ascomycota</taxon>
        <taxon>Pezizomycotina</taxon>
        <taxon>Eurotiomycetes</taxon>
        <taxon>Eurotiomycetidae</taxon>
        <taxon>Eurotiales</taxon>
        <taxon>Aspergillaceae</taxon>
        <taxon>Aspergillus</taxon>
    </lineage>
</organism>
<evidence type="ECO:0000256" key="1">
    <source>
        <dbReference type="ARBA" id="ARBA00004821"/>
    </source>
</evidence>
<evidence type="ECO:0000256" key="3">
    <source>
        <dbReference type="ARBA" id="ARBA00022679"/>
    </source>
</evidence>
<dbReference type="SUPFAM" id="SSF55681">
    <property type="entry name" value="Class II aaRS and biotin synthetases"/>
    <property type="match status" value="1"/>
</dbReference>
<dbReference type="InterPro" id="IPR004143">
    <property type="entry name" value="BPL_LPL_catalytic"/>
</dbReference>
<evidence type="ECO:0000313" key="12">
    <source>
        <dbReference type="Proteomes" id="UP000249829"/>
    </source>
</evidence>
<feature type="site" description="Lowers pKa of active site Cys" evidence="8">
    <location>
        <position position="224"/>
    </location>
</feature>
<evidence type="ECO:0000256" key="8">
    <source>
        <dbReference type="PIRSR" id="PIRSR016262-3"/>
    </source>
</evidence>
<protein>
    <recommendedName>
        <fullName evidence="5">Octanoyltransferase</fullName>
        <ecNumber evidence="5">2.3.1.181</ecNumber>
    </recommendedName>
</protein>
<dbReference type="GO" id="GO:0009249">
    <property type="term" value="P:protein lipoylation"/>
    <property type="evidence" value="ECO:0007669"/>
    <property type="project" value="InterPro"/>
</dbReference>
<keyword evidence="12" id="KW-1185">Reference proteome</keyword>
<evidence type="ECO:0000313" key="11">
    <source>
        <dbReference type="EMBL" id="PYI17098.1"/>
    </source>
</evidence>
<evidence type="ECO:0000256" key="6">
    <source>
        <dbReference type="PIRSR" id="PIRSR016262-1"/>
    </source>
</evidence>
<dbReference type="PIRSF" id="PIRSF016262">
    <property type="entry name" value="LPLase"/>
    <property type="match status" value="1"/>
</dbReference>
<feature type="compositionally biased region" description="Low complexity" evidence="9">
    <location>
        <begin position="79"/>
        <end position="92"/>
    </location>
</feature>
<gene>
    <name evidence="11" type="ORF">BO99DRAFT_444897</name>
</gene>
<dbReference type="Gene3D" id="3.30.930.10">
    <property type="entry name" value="Bira Bifunctional Protein, Domain 2"/>
    <property type="match status" value="1"/>
</dbReference>
<feature type="compositionally biased region" description="Polar residues" evidence="9">
    <location>
        <begin position="93"/>
        <end position="102"/>
    </location>
</feature>
<dbReference type="GO" id="GO:0033819">
    <property type="term" value="F:lipoyl(octanoyl) transferase activity"/>
    <property type="evidence" value="ECO:0007669"/>
    <property type="project" value="UniProtKB-EC"/>
</dbReference>
<proteinExistence type="inferred from homology"/>
<feature type="domain" description="BPL/LPL catalytic" evidence="10">
    <location>
        <begin position="94"/>
        <end position="297"/>
    </location>
</feature>